<gene>
    <name evidence="3" type="ordered locus">Vdis_1613</name>
</gene>
<dbReference type="InterPro" id="IPR025879">
    <property type="entry name" value="Pab87_oct"/>
</dbReference>
<dbReference type="GeneID" id="9752550"/>
<dbReference type="STRING" id="572478.Vdis_1613"/>
<dbReference type="InterPro" id="IPR038164">
    <property type="entry name" value="Pab87_oct_sf"/>
</dbReference>
<dbReference type="EMBL" id="CP002100">
    <property type="protein sequence ID" value="ADN50991.1"/>
    <property type="molecule type" value="Genomic_DNA"/>
</dbReference>
<evidence type="ECO:0000259" key="2">
    <source>
        <dbReference type="Pfam" id="PF13969"/>
    </source>
</evidence>
<feature type="domain" description="Beta-lactamase-related" evidence="1">
    <location>
        <begin position="16"/>
        <end position="336"/>
    </location>
</feature>
<dbReference type="KEGG" id="vdi:Vdis_1613"/>
<sequence>MDFEDIEEFILSKIRESRLPGLSIGIIKGNELVYARGFGFRDIDKGLPATPRTIYGIGSITKSFTALAILKLAEEGKLSLEDPVDRYVQVKLNPLGVVTIHHLLTHSSGLPALGYAEAYINGVLGLDSNWLPLATPEDVLSFMRNAADWAVARPGEKFFYLNEGYVILGLIIRKISGIPYEDFVREKILKPLDMDRTYFKADEVLKDPEVATPYIIDKEGRHLPSKFPFGITSDGGLLSNIIDMARYVSMLINRGELNGVKILGREWVERAERGYIDVPWKIVSDERYGYGLIVSQDFYGRKLVEHSGNVGVYTADMAYVPSDRIGVVIMANAEGYPLSKMGIYVLSKLLGHDPSELRAFMIEEVNKRLEGTYEAYSGTVKISIQRQGDYLIMKSVTKYTEETTILVPDEVRRDYARFYTLMNGTKIPAEFFIEGNRVTLIYERFKFIKRE</sequence>
<dbReference type="Gene3D" id="2.40.128.210">
    <property type="entry name" value="Pab87 octamerisation domain"/>
    <property type="match status" value="1"/>
</dbReference>
<dbReference type="InterPro" id="IPR050491">
    <property type="entry name" value="AmpC-like"/>
</dbReference>
<dbReference type="HOGENOM" id="CLU_020027_0_4_2"/>
<dbReference type="PANTHER" id="PTHR46825:SF9">
    <property type="entry name" value="BETA-LACTAMASE-RELATED DOMAIN-CONTAINING PROTEIN"/>
    <property type="match status" value="1"/>
</dbReference>
<keyword evidence="4" id="KW-1185">Reference proteome</keyword>
<dbReference type="Gene3D" id="3.40.710.10">
    <property type="entry name" value="DD-peptidase/beta-lactamase superfamily"/>
    <property type="match status" value="1"/>
</dbReference>
<feature type="domain" description="Pab87 octamerisation" evidence="2">
    <location>
        <begin position="354"/>
        <end position="448"/>
    </location>
</feature>
<dbReference type="Pfam" id="PF00144">
    <property type="entry name" value="Beta-lactamase"/>
    <property type="match status" value="1"/>
</dbReference>
<dbReference type="SUPFAM" id="SSF56601">
    <property type="entry name" value="beta-lactamase/transpeptidase-like"/>
    <property type="match status" value="1"/>
</dbReference>
<reference evidence="3 4" key="1">
    <citation type="journal article" date="2010" name="Stand. Genomic Sci.">
        <title>Complete genome sequence of Vulcanisaeta distributa type strain (IC-017).</title>
        <authorList>
            <person name="Mavromatis K."/>
            <person name="Sikorski J."/>
            <person name="Pabst E."/>
            <person name="Teshima H."/>
            <person name="Lapidus A."/>
            <person name="Lucas S."/>
            <person name="Nolan M."/>
            <person name="Glavina Del Rio T."/>
            <person name="Cheng J.F."/>
            <person name="Bruce D."/>
            <person name="Goodwin L."/>
            <person name="Pitluck S."/>
            <person name="Liolios K."/>
            <person name="Ivanova N."/>
            <person name="Mikhailova N."/>
            <person name="Pati A."/>
            <person name="Chen A."/>
            <person name="Palaniappan K."/>
            <person name="Land M."/>
            <person name="Hauser L."/>
            <person name="Chang Y.J."/>
            <person name="Jeffries C.D."/>
            <person name="Rohde M."/>
            <person name="Spring S."/>
            <person name="Goker M."/>
            <person name="Wirth R."/>
            <person name="Woyke T."/>
            <person name="Bristow J."/>
            <person name="Eisen J.A."/>
            <person name="Markowitz V."/>
            <person name="Hugenholtz P."/>
            <person name="Klenk H.P."/>
            <person name="Kyrpides N.C."/>
        </authorList>
    </citation>
    <scope>NUCLEOTIDE SEQUENCE [LARGE SCALE GENOMIC DNA]</scope>
    <source>
        <strain evidence="4">DSM 14429 / JCM 11212 / NBRC 100878 / IC-017</strain>
    </source>
</reference>
<dbReference type="InterPro" id="IPR012338">
    <property type="entry name" value="Beta-lactam/transpept-like"/>
</dbReference>
<dbReference type="PANTHER" id="PTHR46825">
    <property type="entry name" value="D-ALANYL-D-ALANINE-CARBOXYPEPTIDASE/ENDOPEPTIDASE AMPH"/>
    <property type="match status" value="1"/>
</dbReference>
<organism evidence="3 4">
    <name type="scientific">Vulcanisaeta distributa (strain DSM 14429 / JCM 11212 / NBRC 100878 / IC-017)</name>
    <dbReference type="NCBI Taxonomy" id="572478"/>
    <lineage>
        <taxon>Archaea</taxon>
        <taxon>Thermoproteota</taxon>
        <taxon>Thermoprotei</taxon>
        <taxon>Thermoproteales</taxon>
        <taxon>Thermoproteaceae</taxon>
        <taxon>Vulcanisaeta</taxon>
    </lineage>
</organism>
<reference evidence="4" key="2">
    <citation type="journal article" date="2010" name="Stand. Genomic Sci.">
        <title>Complete genome sequence of Vulcanisaeta distributa type strain (IC-017T).</title>
        <authorList>
            <person name="Mavromatis K."/>
            <person name="Sikorski J."/>
            <person name="Pabst E."/>
            <person name="Teshima H."/>
            <person name="Lapidus A."/>
            <person name="Lucas S."/>
            <person name="Nolan M."/>
            <person name="Glavina Del Rio T."/>
            <person name="Cheng J."/>
            <person name="Bruce D."/>
            <person name="Goodwin L."/>
            <person name="Pitluck S."/>
            <person name="Liolios K."/>
            <person name="Ivanova N."/>
            <person name="Mikhailova N."/>
            <person name="Pati A."/>
            <person name="Chen A."/>
            <person name="Palaniappan K."/>
            <person name="Land M."/>
            <person name="Hauser L."/>
            <person name="Chang Y."/>
            <person name="Jeffries C."/>
            <person name="Rohde M."/>
            <person name="Spring S."/>
            <person name="Goker M."/>
            <person name="Wirth R."/>
            <person name="Woyke T."/>
            <person name="Bristow J."/>
            <person name="Eisen J."/>
            <person name="Markowitz V."/>
            <person name="Hugenholtz P."/>
            <person name="Klenk H."/>
            <person name="Kyrpides N."/>
        </authorList>
    </citation>
    <scope>NUCLEOTIDE SEQUENCE [LARGE SCALE GENOMIC DNA]</scope>
    <source>
        <strain evidence="4">DSM 14429 / JCM 11212 / NBRC 100878 / IC-017</strain>
    </source>
</reference>
<accession>E1QTS4</accession>
<dbReference type="RefSeq" id="WP_013336716.1">
    <property type="nucleotide sequence ID" value="NC_014537.1"/>
</dbReference>
<name>E1QTS4_VULDI</name>
<dbReference type="AlphaFoldDB" id="E1QTS4"/>
<dbReference type="Pfam" id="PF13969">
    <property type="entry name" value="Pab87_oct"/>
    <property type="match status" value="1"/>
</dbReference>
<dbReference type="InterPro" id="IPR001466">
    <property type="entry name" value="Beta-lactam-related"/>
</dbReference>
<evidence type="ECO:0000313" key="4">
    <source>
        <dbReference type="Proteomes" id="UP000006681"/>
    </source>
</evidence>
<proteinExistence type="predicted"/>
<dbReference type="OrthoDB" id="111095at2157"/>
<evidence type="ECO:0000313" key="3">
    <source>
        <dbReference type="EMBL" id="ADN50991.1"/>
    </source>
</evidence>
<evidence type="ECO:0000259" key="1">
    <source>
        <dbReference type="Pfam" id="PF00144"/>
    </source>
</evidence>
<dbReference type="eggNOG" id="arCOG00771">
    <property type="taxonomic scope" value="Archaea"/>
</dbReference>
<dbReference type="Proteomes" id="UP000006681">
    <property type="component" value="Chromosome"/>
</dbReference>
<protein>
    <submittedName>
        <fullName evidence="3">Beta-lactamase</fullName>
    </submittedName>
</protein>